<dbReference type="PANTHER" id="PTHR33470:SF22">
    <property type="entry name" value="POLLEN OLE E 1 ALLERGEN AND EXTENSIN FAMILY PROTEIN"/>
    <property type="match status" value="1"/>
</dbReference>
<dbReference type="EMBL" id="JBEAFC010000011">
    <property type="protein sequence ID" value="KAL1537862.1"/>
    <property type="molecule type" value="Genomic_DNA"/>
</dbReference>
<accession>A0ABD1G192</accession>
<reference evidence="4 5" key="1">
    <citation type="submission" date="2024-06" db="EMBL/GenBank/DDBJ databases">
        <title>A chromosome level genome sequence of Diviner's sage (Salvia divinorum).</title>
        <authorList>
            <person name="Ford S.A."/>
            <person name="Ro D.-K."/>
            <person name="Ness R.W."/>
            <person name="Phillips M.A."/>
        </authorList>
    </citation>
    <scope>NUCLEOTIDE SEQUENCE [LARGE SCALE GENOMIC DNA]</scope>
    <source>
        <strain evidence="4">SAF-2024a</strain>
        <tissue evidence="4">Leaf</tissue>
    </source>
</reference>
<proteinExistence type="predicted"/>
<dbReference type="PANTHER" id="PTHR33470">
    <property type="entry name" value="OS01G0164075 PROTEIN"/>
    <property type="match status" value="1"/>
</dbReference>
<keyword evidence="5" id="KW-1185">Reference proteome</keyword>
<name>A0ABD1G192_SALDI</name>
<gene>
    <name evidence="4" type="ORF">AAHA92_30336</name>
</gene>
<dbReference type="PRINTS" id="PR01217">
    <property type="entry name" value="PRICHEXTENSN"/>
</dbReference>
<organism evidence="4 5">
    <name type="scientific">Salvia divinorum</name>
    <name type="common">Maria pastora</name>
    <name type="synonym">Diviner's sage</name>
    <dbReference type="NCBI Taxonomy" id="28513"/>
    <lineage>
        <taxon>Eukaryota</taxon>
        <taxon>Viridiplantae</taxon>
        <taxon>Streptophyta</taxon>
        <taxon>Embryophyta</taxon>
        <taxon>Tracheophyta</taxon>
        <taxon>Spermatophyta</taxon>
        <taxon>Magnoliopsida</taxon>
        <taxon>eudicotyledons</taxon>
        <taxon>Gunneridae</taxon>
        <taxon>Pentapetalae</taxon>
        <taxon>asterids</taxon>
        <taxon>lamiids</taxon>
        <taxon>Lamiales</taxon>
        <taxon>Lamiaceae</taxon>
        <taxon>Nepetoideae</taxon>
        <taxon>Mentheae</taxon>
        <taxon>Salviinae</taxon>
        <taxon>Salvia</taxon>
        <taxon>Salvia subgen. Calosphace</taxon>
    </lineage>
</organism>
<feature type="signal peptide" evidence="3">
    <location>
        <begin position="1"/>
        <end position="23"/>
    </location>
</feature>
<protein>
    <submittedName>
        <fullName evidence="4">Non-classical arabinogalactan protein 31-like isoform X1</fullName>
    </submittedName>
</protein>
<feature type="region of interest" description="Disordered" evidence="2">
    <location>
        <begin position="27"/>
        <end position="156"/>
    </location>
</feature>
<keyword evidence="1 3" id="KW-0732">Signal</keyword>
<feature type="chain" id="PRO_5044806017" evidence="3">
    <location>
        <begin position="24"/>
        <end position="290"/>
    </location>
</feature>
<evidence type="ECO:0000313" key="4">
    <source>
        <dbReference type="EMBL" id="KAL1537862.1"/>
    </source>
</evidence>
<comment type="caution">
    <text evidence="4">The sequence shown here is derived from an EMBL/GenBank/DDBJ whole genome shotgun (WGS) entry which is preliminary data.</text>
</comment>
<evidence type="ECO:0000256" key="3">
    <source>
        <dbReference type="SAM" id="SignalP"/>
    </source>
</evidence>
<evidence type="ECO:0000256" key="1">
    <source>
        <dbReference type="ARBA" id="ARBA00022729"/>
    </source>
</evidence>
<evidence type="ECO:0000313" key="5">
    <source>
        <dbReference type="Proteomes" id="UP001567538"/>
    </source>
</evidence>
<sequence length="290" mass="31139">MAFVSFPTSLVFFLLLTTLNATADVTLPTYPPPPQASHPPPPPHHHHTHHPAPAPTHPPLKPPSHSPVKPPSHPPVKPPAHPPVKPPSHPPVKPPTHPPVKPPSHPPVKPPSHPPVKPPSHPPVKPPAHPPVKPPSHPPVKPPSHPPVKPPSHPPMRKMVAIQGVVYCKSCKYRGIDTLVGATALSGAVVKLECNNSRKTLVEHKMTDKNGYFLFMPQKLTTSGSHKCKVSLVSSPSPTCTVPTNLHGGAVGAILMRKPPLYTPPKPLPFELFTVGPFAFEAAKKMPCHY</sequence>
<feature type="compositionally biased region" description="Pro residues" evidence="2">
    <location>
        <begin position="52"/>
        <end position="154"/>
    </location>
</feature>
<dbReference type="AlphaFoldDB" id="A0ABD1G192"/>
<evidence type="ECO:0000256" key="2">
    <source>
        <dbReference type="SAM" id="MobiDB-lite"/>
    </source>
</evidence>
<feature type="compositionally biased region" description="Pro residues" evidence="2">
    <location>
        <begin position="29"/>
        <end position="42"/>
    </location>
</feature>
<dbReference type="Proteomes" id="UP001567538">
    <property type="component" value="Unassembled WGS sequence"/>
</dbReference>
<dbReference type="Pfam" id="PF01190">
    <property type="entry name" value="Pollen_Ole_e_1"/>
    <property type="match status" value="1"/>
</dbReference>